<dbReference type="AlphaFoldDB" id="A0AAE0EJH5"/>
<reference evidence="1" key="1">
    <citation type="journal article" date="2023" name="Plant J.">
        <title>Genome sequences and population genomics provide insights into the demographic history, inbreeding, and mutation load of two 'living fossil' tree species of Dipteronia.</title>
        <authorList>
            <person name="Feng Y."/>
            <person name="Comes H.P."/>
            <person name="Chen J."/>
            <person name="Zhu S."/>
            <person name="Lu R."/>
            <person name="Zhang X."/>
            <person name="Li P."/>
            <person name="Qiu J."/>
            <person name="Olsen K.M."/>
            <person name="Qiu Y."/>
        </authorList>
    </citation>
    <scope>NUCLEOTIDE SEQUENCE</scope>
    <source>
        <strain evidence="1">NBL</strain>
    </source>
</reference>
<comment type="caution">
    <text evidence="1">The sequence shown here is derived from an EMBL/GenBank/DDBJ whole genome shotgun (WGS) entry which is preliminary data.</text>
</comment>
<proteinExistence type="predicted"/>
<evidence type="ECO:0000313" key="1">
    <source>
        <dbReference type="EMBL" id="KAK3228670.1"/>
    </source>
</evidence>
<organism evidence="1 2">
    <name type="scientific">Dipteronia sinensis</name>
    <dbReference type="NCBI Taxonomy" id="43782"/>
    <lineage>
        <taxon>Eukaryota</taxon>
        <taxon>Viridiplantae</taxon>
        <taxon>Streptophyta</taxon>
        <taxon>Embryophyta</taxon>
        <taxon>Tracheophyta</taxon>
        <taxon>Spermatophyta</taxon>
        <taxon>Magnoliopsida</taxon>
        <taxon>eudicotyledons</taxon>
        <taxon>Gunneridae</taxon>
        <taxon>Pentapetalae</taxon>
        <taxon>rosids</taxon>
        <taxon>malvids</taxon>
        <taxon>Sapindales</taxon>
        <taxon>Sapindaceae</taxon>
        <taxon>Hippocastanoideae</taxon>
        <taxon>Acereae</taxon>
        <taxon>Dipteronia</taxon>
    </lineage>
</organism>
<gene>
    <name evidence="1" type="ORF">Dsin_000551</name>
</gene>
<evidence type="ECO:0000313" key="2">
    <source>
        <dbReference type="Proteomes" id="UP001281410"/>
    </source>
</evidence>
<dbReference type="EMBL" id="JANJYJ010000001">
    <property type="protein sequence ID" value="KAK3228670.1"/>
    <property type="molecule type" value="Genomic_DNA"/>
</dbReference>
<name>A0AAE0EJH5_9ROSI</name>
<protein>
    <submittedName>
        <fullName evidence="1">Uncharacterized protein</fullName>
    </submittedName>
</protein>
<accession>A0AAE0EJH5</accession>
<keyword evidence="2" id="KW-1185">Reference proteome</keyword>
<sequence length="57" mass="6607">MHEGRSLVFLVVATYSNPKQSGTNVKRFLVCLLLRMKFFEFCFGMQVSDLSFWVLAN</sequence>
<dbReference type="Proteomes" id="UP001281410">
    <property type="component" value="Unassembled WGS sequence"/>
</dbReference>